<reference evidence="11" key="1">
    <citation type="journal article" date="2019" name="Int. J. Syst. Evol. Microbiol.">
        <title>The Global Catalogue of Microorganisms (GCM) 10K type strain sequencing project: providing services to taxonomists for standard genome sequencing and annotation.</title>
        <authorList>
            <consortium name="The Broad Institute Genomics Platform"/>
            <consortium name="The Broad Institute Genome Sequencing Center for Infectious Disease"/>
            <person name="Wu L."/>
            <person name="Ma J."/>
        </authorList>
    </citation>
    <scope>NUCLEOTIDE SEQUENCE [LARGE SCALE GENOMIC DNA]</scope>
    <source>
        <strain evidence="11">JCM 31319</strain>
    </source>
</reference>
<dbReference type="InterPro" id="IPR014048">
    <property type="entry name" value="MethylDNA_cys_MeTrfase_DNA-bd"/>
</dbReference>
<dbReference type="PROSITE" id="PS01124">
    <property type="entry name" value="HTH_ARAC_FAMILY_2"/>
    <property type="match status" value="1"/>
</dbReference>
<gene>
    <name evidence="10" type="ORF">ACFQ2O_11570</name>
</gene>
<sequence>MNYYETIEAALAYIREHARQQPELEQIAAHVHMSPHHFQRVFTAWAGVSPKKFLQYLTLYHAKRILAQSASVLEAAHSTGLSGSSRLHDLFISIEGTTPGEFKKQGEALLICYSFGRCQFGNYLIASTDKGICYLHFYQDEHEAVQDLQATWPKASLKAERTVQHQLVEAFWQKSLSPTAAIIRLHLRGTPFQLKVWEALLRIPEAHLSTYGQLAQDIQQPNASRAVGTAIGSNPVAFLIPCHRVIRSVGGIGEYRWGSARKMAMIGWEAAKYDTVPVLPAGQQQLFGCYYPDEMFDQESESAIIFKGLGRP</sequence>
<dbReference type="Gene3D" id="1.10.10.60">
    <property type="entry name" value="Homeodomain-like"/>
    <property type="match status" value="1"/>
</dbReference>
<dbReference type="Gene3D" id="1.10.10.10">
    <property type="entry name" value="Winged helix-like DNA-binding domain superfamily/Winged helix DNA-binding domain"/>
    <property type="match status" value="1"/>
</dbReference>
<dbReference type="PROSITE" id="PS00374">
    <property type="entry name" value="MGMT"/>
    <property type="match status" value="1"/>
</dbReference>
<evidence type="ECO:0000256" key="1">
    <source>
        <dbReference type="ARBA" id="ARBA00001286"/>
    </source>
</evidence>
<dbReference type="Pfam" id="PF12833">
    <property type="entry name" value="HTH_18"/>
    <property type="match status" value="1"/>
</dbReference>
<dbReference type="InterPro" id="IPR009057">
    <property type="entry name" value="Homeodomain-like_sf"/>
</dbReference>
<evidence type="ECO:0000313" key="11">
    <source>
        <dbReference type="Proteomes" id="UP001597094"/>
    </source>
</evidence>
<dbReference type="SUPFAM" id="SSF53155">
    <property type="entry name" value="Methylated DNA-protein cysteine methyltransferase domain"/>
    <property type="match status" value="1"/>
</dbReference>
<dbReference type="Pfam" id="PF01035">
    <property type="entry name" value="DNA_binding_1"/>
    <property type="match status" value="1"/>
</dbReference>
<name>A0ABW3SQI1_9BACT</name>
<evidence type="ECO:0000256" key="7">
    <source>
        <dbReference type="ARBA" id="ARBA00023204"/>
    </source>
</evidence>
<dbReference type="SMART" id="SM00342">
    <property type="entry name" value="HTH_ARAC"/>
    <property type="match status" value="1"/>
</dbReference>
<dbReference type="SUPFAM" id="SSF46767">
    <property type="entry name" value="Methylated DNA-protein cysteine methyltransferase, C-terminal domain"/>
    <property type="match status" value="1"/>
</dbReference>
<keyword evidence="7" id="KW-0234">DNA repair</keyword>
<evidence type="ECO:0000313" key="10">
    <source>
        <dbReference type="EMBL" id="MFD1186848.1"/>
    </source>
</evidence>
<comment type="catalytic activity">
    <reaction evidence="1">
        <text>a 4-O-methyl-thymidine in DNA + L-cysteinyl-[protein] = a thymidine in DNA + S-methyl-L-cysteinyl-[protein]</text>
        <dbReference type="Rhea" id="RHEA:53428"/>
        <dbReference type="Rhea" id="RHEA-COMP:10131"/>
        <dbReference type="Rhea" id="RHEA-COMP:10132"/>
        <dbReference type="Rhea" id="RHEA-COMP:13555"/>
        <dbReference type="Rhea" id="RHEA-COMP:13556"/>
        <dbReference type="ChEBI" id="CHEBI:29950"/>
        <dbReference type="ChEBI" id="CHEBI:82612"/>
        <dbReference type="ChEBI" id="CHEBI:137386"/>
        <dbReference type="ChEBI" id="CHEBI:137387"/>
        <dbReference type="EC" id="2.1.1.63"/>
    </reaction>
</comment>
<dbReference type="RefSeq" id="WP_377527596.1">
    <property type="nucleotide sequence ID" value="NZ_JBHTLD010000097.1"/>
</dbReference>
<evidence type="ECO:0000256" key="2">
    <source>
        <dbReference type="ARBA" id="ARBA00022603"/>
    </source>
</evidence>
<dbReference type="InterPro" id="IPR018060">
    <property type="entry name" value="HTH_AraC"/>
</dbReference>
<dbReference type="SUPFAM" id="SSF46689">
    <property type="entry name" value="Homeodomain-like"/>
    <property type="match status" value="1"/>
</dbReference>
<dbReference type="PANTHER" id="PTHR10815:SF13">
    <property type="entry name" value="METHYLATED-DNA--PROTEIN-CYSTEINE METHYLTRANSFERASE"/>
    <property type="match status" value="1"/>
</dbReference>
<accession>A0ABW3SQI1</accession>
<keyword evidence="11" id="KW-1185">Reference proteome</keyword>
<keyword evidence="3" id="KW-0808">Transferase</keyword>
<keyword evidence="5" id="KW-0805">Transcription regulation</keyword>
<evidence type="ECO:0000256" key="6">
    <source>
        <dbReference type="ARBA" id="ARBA00023163"/>
    </source>
</evidence>
<dbReference type="InterPro" id="IPR036631">
    <property type="entry name" value="MGMT_N_sf"/>
</dbReference>
<protein>
    <submittedName>
        <fullName evidence="10">Bifunctional transcriptional activator/DNA repair enzyme AdaA</fullName>
    </submittedName>
</protein>
<comment type="catalytic activity">
    <reaction evidence="8">
        <text>a 6-O-methyl-2'-deoxyguanosine in DNA + L-cysteinyl-[protein] = S-methyl-L-cysteinyl-[protein] + a 2'-deoxyguanosine in DNA</text>
        <dbReference type="Rhea" id="RHEA:24000"/>
        <dbReference type="Rhea" id="RHEA-COMP:10131"/>
        <dbReference type="Rhea" id="RHEA-COMP:10132"/>
        <dbReference type="Rhea" id="RHEA-COMP:11367"/>
        <dbReference type="Rhea" id="RHEA-COMP:11368"/>
        <dbReference type="ChEBI" id="CHEBI:29950"/>
        <dbReference type="ChEBI" id="CHEBI:82612"/>
        <dbReference type="ChEBI" id="CHEBI:85445"/>
        <dbReference type="ChEBI" id="CHEBI:85448"/>
        <dbReference type="EC" id="2.1.1.63"/>
    </reaction>
</comment>
<keyword evidence="6" id="KW-0804">Transcription</keyword>
<dbReference type="InterPro" id="IPR001497">
    <property type="entry name" value="MethylDNA_cys_MeTrfase_AS"/>
</dbReference>
<evidence type="ECO:0000256" key="5">
    <source>
        <dbReference type="ARBA" id="ARBA00023015"/>
    </source>
</evidence>
<evidence type="ECO:0000256" key="8">
    <source>
        <dbReference type="ARBA" id="ARBA00049348"/>
    </source>
</evidence>
<dbReference type="Gene3D" id="3.30.160.70">
    <property type="entry name" value="Methylated DNA-protein cysteine methyltransferase domain"/>
    <property type="match status" value="1"/>
</dbReference>
<dbReference type="EMBL" id="JBHTLD010000097">
    <property type="protein sequence ID" value="MFD1186848.1"/>
    <property type="molecule type" value="Genomic_DNA"/>
</dbReference>
<feature type="domain" description="HTH araC/xylS-type" evidence="9">
    <location>
        <begin position="8"/>
        <end position="105"/>
    </location>
</feature>
<evidence type="ECO:0000256" key="3">
    <source>
        <dbReference type="ARBA" id="ARBA00022679"/>
    </source>
</evidence>
<dbReference type="CDD" id="cd06445">
    <property type="entry name" value="ATase"/>
    <property type="match status" value="1"/>
</dbReference>
<proteinExistence type="predicted"/>
<keyword evidence="4" id="KW-0227">DNA damage</keyword>
<keyword evidence="2" id="KW-0489">Methyltransferase</keyword>
<dbReference type="Proteomes" id="UP001597094">
    <property type="component" value="Unassembled WGS sequence"/>
</dbReference>
<dbReference type="InterPro" id="IPR036388">
    <property type="entry name" value="WH-like_DNA-bd_sf"/>
</dbReference>
<dbReference type="PANTHER" id="PTHR10815">
    <property type="entry name" value="METHYLATED-DNA--PROTEIN-CYSTEINE METHYLTRANSFERASE"/>
    <property type="match status" value="1"/>
</dbReference>
<evidence type="ECO:0000259" key="9">
    <source>
        <dbReference type="PROSITE" id="PS01124"/>
    </source>
</evidence>
<comment type="caution">
    <text evidence="10">The sequence shown here is derived from an EMBL/GenBank/DDBJ whole genome shotgun (WGS) entry which is preliminary data.</text>
</comment>
<organism evidence="10 11">
    <name type="scientific">Pontibacter rugosus</name>
    <dbReference type="NCBI Taxonomy" id="1745966"/>
    <lineage>
        <taxon>Bacteria</taxon>
        <taxon>Pseudomonadati</taxon>
        <taxon>Bacteroidota</taxon>
        <taxon>Cytophagia</taxon>
        <taxon>Cytophagales</taxon>
        <taxon>Hymenobacteraceae</taxon>
        <taxon>Pontibacter</taxon>
    </lineage>
</organism>
<evidence type="ECO:0000256" key="4">
    <source>
        <dbReference type="ARBA" id="ARBA00022763"/>
    </source>
</evidence>
<dbReference type="NCBIfam" id="TIGR00589">
    <property type="entry name" value="ogt"/>
    <property type="match status" value="1"/>
</dbReference>
<dbReference type="InterPro" id="IPR036217">
    <property type="entry name" value="MethylDNA_cys_MeTrfase_DNAb"/>
</dbReference>